<comment type="similarity">
    <text evidence="1">Belongs to the SMC family. SbcC subfamily.</text>
</comment>
<evidence type="ECO:0000256" key="4">
    <source>
        <dbReference type="SAM" id="Coils"/>
    </source>
</evidence>
<accession>A0A0B2JW57</accession>
<dbReference type="PANTHER" id="PTHR32114">
    <property type="entry name" value="ABC TRANSPORTER ABCH.3"/>
    <property type="match status" value="1"/>
</dbReference>
<sequence>MKPIKLIISAFGPYASTMPEISFEQFEDKGLFLISGDTGAGKTTIFDAISFALYGTTSGSYRDTQNLRSEYARDDVESYVDFYFSHQGSNYHIKRNPSYQRKKLRGEGYATVKEQAVLYKDGEPLVEGLTRVNGAVRDLLKIDDKQFKQIAMIAQGEFWALLNAKTDQRTEILRTIFMTDGYKNIEFKLKDRLDSVRAGLTEGKRSILQHFNDVAASEEDENFTELQELRSRAEKADSVWNLDEILQIIDRIIDSDNKRAANIKEQLQKAEAVLNGNKTALATAETNNQFIRRVGQLEQERAKLKEQEPRINELNALLERQKAATHGVYPAYEAWTKKHKEVSYTEKLIIAKKTEQEQAQKIAVQAAKKMAEAEKSKPELEKLTISANKLKEDEPKYKKRDEVNWKKAVLEKQRLQLAEEEAALTELDIELKRKIATLKETVADLKESPNELLKIQQKGKKLSDLENSINDILENQLEERARRQEDLSSKQKAYTKSFEEYEKANAARIEAERILDGCRAGILAKGLEEGRKCPVCGSTHHPELAILPKASISEDEFELLRKKEEELQSKKSKASTAAETAKISLMEYENQMRGALLACLENEELGGKPEGKELDELISDIREGYSHLKDEIQLNSQQQKALVGKCKLLSHSEKDLEKATGHDSEELTAKREKVLSDKQKTEAGLAGAMATLAGLEELSFTDWKQASVELDNTLKRIGELNQLLDSVTRAREAADKGVTAIAAELKTLSESLESQKTAENSLKEALDKKMAENRFKDISAMNELVVSEDELSRREREINGYIQAMATNETQLTQARADAKGKELVDVAALQELCHQQQLEVDSIRKQENAVSNRLGTNLDKRASILARRGELERTQKEYSICDRLYKLVRGTTGNGKITLEQYIQAAGFDGIIAAANRRLIPMSDGQFELYRQEDTLGKKSNNFLDLEVLDNSTGHRRPVGNLSGGESFKASMSLALGLSDTVSSNLGGIQMDALFIDEGFGTLDRKSIESAMDILVNLSGTNKLVGVISHREELVENIPQQIHVAKTKNGSEITIDTGI</sequence>
<name>A0A0B2JW57_9FIRM</name>
<proteinExistence type="inferred from homology"/>
<dbReference type="RefSeq" id="WP_039206701.1">
    <property type="nucleotide sequence ID" value="NZ_JSCE01000083.1"/>
</dbReference>
<dbReference type="Gene3D" id="3.40.50.300">
    <property type="entry name" value="P-loop containing nucleotide triphosphate hydrolases"/>
    <property type="match status" value="2"/>
</dbReference>
<evidence type="ECO:0000256" key="2">
    <source>
        <dbReference type="ARBA" id="ARBA00011322"/>
    </source>
</evidence>
<protein>
    <recommendedName>
        <fullName evidence="3">Nuclease SbcCD subunit C</fullName>
    </recommendedName>
</protein>
<dbReference type="STRING" id="82374.NZ47_03975"/>
<dbReference type="PANTHER" id="PTHR32114:SF2">
    <property type="entry name" value="ABC TRANSPORTER ABCH.3"/>
    <property type="match status" value="1"/>
</dbReference>
<evidence type="ECO:0000256" key="3">
    <source>
        <dbReference type="ARBA" id="ARBA00013368"/>
    </source>
</evidence>
<dbReference type="PROSITE" id="PS00675">
    <property type="entry name" value="SIGMA54_INTERACT_1"/>
    <property type="match status" value="1"/>
</dbReference>
<keyword evidence="6" id="KW-1185">Reference proteome</keyword>
<evidence type="ECO:0000313" key="6">
    <source>
        <dbReference type="Proteomes" id="UP000030993"/>
    </source>
</evidence>
<dbReference type="EMBL" id="JSCE01000083">
    <property type="protein sequence ID" value="KHM52575.1"/>
    <property type="molecule type" value="Genomic_DNA"/>
</dbReference>
<dbReference type="eggNOG" id="COG0419">
    <property type="taxonomic scope" value="Bacteria"/>
</dbReference>
<gene>
    <name evidence="5" type="ORF">NZ47_03975</name>
</gene>
<feature type="coiled-coil region" evidence="4">
    <location>
        <begin position="356"/>
        <end position="383"/>
    </location>
</feature>
<organism evidence="5 6">
    <name type="scientific">Anaerovibrio lipolyticus</name>
    <dbReference type="NCBI Taxonomy" id="82374"/>
    <lineage>
        <taxon>Bacteria</taxon>
        <taxon>Bacillati</taxon>
        <taxon>Bacillota</taxon>
        <taxon>Negativicutes</taxon>
        <taxon>Selenomonadales</taxon>
        <taxon>Selenomonadaceae</taxon>
        <taxon>Anaerovibrio</taxon>
    </lineage>
</organism>
<feature type="coiled-coil region" evidence="4">
    <location>
        <begin position="410"/>
        <end position="490"/>
    </location>
</feature>
<dbReference type="SUPFAM" id="SSF52540">
    <property type="entry name" value="P-loop containing nucleoside triphosphate hydrolases"/>
    <property type="match status" value="1"/>
</dbReference>
<dbReference type="Proteomes" id="UP000030993">
    <property type="component" value="Unassembled WGS sequence"/>
</dbReference>
<evidence type="ECO:0000313" key="5">
    <source>
        <dbReference type="EMBL" id="KHM52575.1"/>
    </source>
</evidence>
<comment type="subunit">
    <text evidence="2">Heterodimer of SbcC and SbcD.</text>
</comment>
<reference evidence="5 6" key="1">
    <citation type="journal article" date="2013" name="PLoS ONE">
        <title>Identification and characterization of three novel lipases belonging to families II and V from Anaerovibrio lipolyticus 5ST.</title>
        <authorList>
            <person name="Prive F."/>
            <person name="Kaderbhai N.N."/>
            <person name="Girdwood S."/>
            <person name="Worgan H.J."/>
            <person name="Pinloche E."/>
            <person name="Scollan N.D."/>
            <person name="Huws S.A."/>
            <person name="Newbold C.J."/>
        </authorList>
    </citation>
    <scope>NUCLEOTIDE SEQUENCE [LARGE SCALE GENOMIC DNA]</scope>
    <source>
        <strain evidence="5 6">5S</strain>
    </source>
</reference>
<dbReference type="InterPro" id="IPR027417">
    <property type="entry name" value="P-loop_NTPase"/>
</dbReference>
<feature type="coiled-coil region" evidence="4">
    <location>
        <begin position="253"/>
        <end position="307"/>
    </location>
</feature>
<dbReference type="Pfam" id="PF13558">
    <property type="entry name" value="SbcC_Walker_B"/>
    <property type="match status" value="1"/>
</dbReference>
<comment type="caution">
    <text evidence="5">The sequence shown here is derived from an EMBL/GenBank/DDBJ whole genome shotgun (WGS) entry which is preliminary data.</text>
</comment>
<evidence type="ECO:0000256" key="1">
    <source>
        <dbReference type="ARBA" id="ARBA00006930"/>
    </source>
</evidence>
<keyword evidence="4" id="KW-0175">Coiled coil</keyword>
<dbReference type="InterPro" id="IPR025662">
    <property type="entry name" value="Sigma_54_int_dom_ATP-bd_1"/>
</dbReference>
<dbReference type="AlphaFoldDB" id="A0A0B2JW57"/>